<dbReference type="RefSeq" id="WP_136775054.1">
    <property type="nucleotide sequence ID" value="NZ_CP156074.1"/>
</dbReference>
<dbReference type="Pfam" id="PF06754">
    <property type="entry name" value="PhnG"/>
    <property type="match status" value="1"/>
</dbReference>
<dbReference type="NCBIfam" id="TIGR03293">
    <property type="entry name" value="PhnG_redo"/>
    <property type="match status" value="1"/>
</dbReference>
<evidence type="ECO:0000313" key="2">
    <source>
        <dbReference type="Proteomes" id="UP000310016"/>
    </source>
</evidence>
<dbReference type="Proteomes" id="UP000310016">
    <property type="component" value="Unassembled WGS sequence"/>
</dbReference>
<organism evidence="1 2">
    <name type="scientific">Chitiniphilus eburneus</name>
    <dbReference type="NCBI Taxonomy" id="2571148"/>
    <lineage>
        <taxon>Bacteria</taxon>
        <taxon>Pseudomonadati</taxon>
        <taxon>Pseudomonadota</taxon>
        <taxon>Betaproteobacteria</taxon>
        <taxon>Neisseriales</taxon>
        <taxon>Chitinibacteraceae</taxon>
        <taxon>Chitiniphilus</taxon>
    </lineage>
</organism>
<dbReference type="GO" id="GO:0019634">
    <property type="term" value="P:organic phosphonate metabolic process"/>
    <property type="evidence" value="ECO:0007669"/>
    <property type="project" value="InterPro"/>
</dbReference>
<dbReference type="OrthoDB" id="530475at2"/>
<evidence type="ECO:0000313" key="1">
    <source>
        <dbReference type="EMBL" id="TJZ64372.1"/>
    </source>
</evidence>
<dbReference type="InterPro" id="IPR009609">
    <property type="entry name" value="Phosphonate_metab_PhnG"/>
</dbReference>
<dbReference type="AlphaFoldDB" id="A0A4U0PBR3"/>
<protein>
    <submittedName>
        <fullName evidence="1">Phosphonate C-P lyase system protein PhnG</fullName>
    </submittedName>
</protein>
<comment type="caution">
    <text evidence="1">The sequence shown here is derived from an EMBL/GenBank/DDBJ whole genome shotgun (WGS) entry which is preliminary data.</text>
</comment>
<dbReference type="EMBL" id="SUMF01000047">
    <property type="protein sequence ID" value="TJZ64372.1"/>
    <property type="molecule type" value="Genomic_DNA"/>
</dbReference>
<sequence length="149" mass="16313">MTQDPNQAQRRHWLGVLAQAAPAELEAHLSRHALPALQWLRRPETGLMMVRGRAGGTGGQFNLGEVSVTRCAVQDDDGRLGVGYVRGRVARHAELVALFDLLLQDDRRRADLLPTVIAPLAERQRAARDVASAQAAATRVNFFTLARGD</sequence>
<accession>A0A4U0PBR3</accession>
<dbReference type="GO" id="GO:0015716">
    <property type="term" value="P:organic phosphonate transport"/>
    <property type="evidence" value="ECO:0007669"/>
    <property type="project" value="InterPro"/>
</dbReference>
<keyword evidence="1" id="KW-0456">Lyase</keyword>
<name>A0A4U0PBR3_9NEIS</name>
<keyword evidence="2" id="KW-1185">Reference proteome</keyword>
<proteinExistence type="predicted"/>
<reference evidence="1 2" key="1">
    <citation type="submission" date="2019-04" db="EMBL/GenBank/DDBJ databases">
        <title>Chitiniphilus eburnea sp. nov., a novel chitinolytic bacterium isolated from aquaculture sludge.</title>
        <authorList>
            <person name="Sheng M."/>
        </authorList>
    </citation>
    <scope>NUCLEOTIDE SEQUENCE [LARGE SCALE GENOMIC DNA]</scope>
    <source>
        <strain evidence="1 2">HX-2-15</strain>
    </source>
</reference>
<gene>
    <name evidence="1" type="primary">phnG</name>
    <name evidence="1" type="ORF">FAZ21_19225</name>
</gene>
<dbReference type="GO" id="GO:0016829">
    <property type="term" value="F:lyase activity"/>
    <property type="evidence" value="ECO:0007669"/>
    <property type="project" value="UniProtKB-KW"/>
</dbReference>